<feature type="compositionally biased region" description="Polar residues" evidence="1">
    <location>
        <begin position="495"/>
        <end position="506"/>
    </location>
</feature>
<dbReference type="Gramene" id="ONK62380">
    <property type="protein sequence ID" value="ONK62380"/>
    <property type="gene ID" value="A4U43_C07F3280"/>
</dbReference>
<feature type="compositionally biased region" description="Polar residues" evidence="1">
    <location>
        <begin position="416"/>
        <end position="451"/>
    </location>
</feature>
<feature type="region of interest" description="Disordered" evidence="1">
    <location>
        <begin position="1243"/>
        <end position="1277"/>
    </location>
</feature>
<feature type="compositionally biased region" description="Basic and acidic residues" evidence="1">
    <location>
        <begin position="807"/>
        <end position="817"/>
    </location>
</feature>
<feature type="compositionally biased region" description="Basic and acidic residues" evidence="1">
    <location>
        <begin position="834"/>
        <end position="860"/>
    </location>
</feature>
<feature type="region of interest" description="Disordered" evidence="1">
    <location>
        <begin position="489"/>
        <end position="866"/>
    </location>
</feature>
<keyword evidence="3" id="KW-1185">Reference proteome</keyword>
<feature type="region of interest" description="Disordered" evidence="1">
    <location>
        <begin position="920"/>
        <end position="945"/>
    </location>
</feature>
<feature type="compositionally biased region" description="Basic and acidic residues" evidence="1">
    <location>
        <begin position="629"/>
        <end position="670"/>
    </location>
</feature>
<reference evidence="3" key="1">
    <citation type="journal article" date="2017" name="Nat. Commun.">
        <title>The asparagus genome sheds light on the origin and evolution of a young Y chromosome.</title>
        <authorList>
            <person name="Harkess A."/>
            <person name="Zhou J."/>
            <person name="Xu C."/>
            <person name="Bowers J.E."/>
            <person name="Van der Hulst R."/>
            <person name="Ayyampalayam S."/>
            <person name="Mercati F."/>
            <person name="Riccardi P."/>
            <person name="McKain M.R."/>
            <person name="Kakrana A."/>
            <person name="Tang H."/>
            <person name="Ray J."/>
            <person name="Groenendijk J."/>
            <person name="Arikit S."/>
            <person name="Mathioni S.M."/>
            <person name="Nakano M."/>
            <person name="Shan H."/>
            <person name="Telgmann-Rauber A."/>
            <person name="Kanno A."/>
            <person name="Yue Z."/>
            <person name="Chen H."/>
            <person name="Li W."/>
            <person name="Chen Y."/>
            <person name="Xu X."/>
            <person name="Zhang Y."/>
            <person name="Luo S."/>
            <person name="Chen H."/>
            <person name="Gao J."/>
            <person name="Mao Z."/>
            <person name="Pires J.C."/>
            <person name="Luo M."/>
            <person name="Kudrna D."/>
            <person name="Wing R.A."/>
            <person name="Meyers B.C."/>
            <person name="Yi K."/>
            <person name="Kong H."/>
            <person name="Lavrijsen P."/>
            <person name="Sunseri F."/>
            <person name="Falavigna A."/>
            <person name="Ye Y."/>
            <person name="Leebens-Mack J.H."/>
            <person name="Chen G."/>
        </authorList>
    </citation>
    <scope>NUCLEOTIDE SEQUENCE [LARGE SCALE GENOMIC DNA]</scope>
    <source>
        <strain evidence="3">cv. DH0086</strain>
    </source>
</reference>
<dbReference type="Proteomes" id="UP000243459">
    <property type="component" value="Chromosome 7"/>
</dbReference>
<accession>A0A5P1EE81</accession>
<evidence type="ECO:0000256" key="1">
    <source>
        <dbReference type="SAM" id="MobiDB-lite"/>
    </source>
</evidence>
<feature type="compositionally biased region" description="Polar residues" evidence="1">
    <location>
        <begin position="671"/>
        <end position="685"/>
    </location>
</feature>
<dbReference type="EMBL" id="CM007387">
    <property type="protein sequence ID" value="ONK62380.1"/>
    <property type="molecule type" value="Genomic_DNA"/>
</dbReference>
<feature type="compositionally biased region" description="Basic residues" evidence="1">
    <location>
        <begin position="1262"/>
        <end position="1274"/>
    </location>
</feature>
<protein>
    <submittedName>
        <fullName evidence="2">Uncharacterized protein</fullName>
    </submittedName>
</protein>
<name>A0A5P1EE81_ASPOF</name>
<feature type="compositionally biased region" description="Low complexity" evidence="1">
    <location>
        <begin position="1248"/>
        <end position="1261"/>
    </location>
</feature>
<feature type="compositionally biased region" description="Basic and acidic residues" evidence="1">
    <location>
        <begin position="510"/>
        <end position="522"/>
    </location>
</feature>
<evidence type="ECO:0000313" key="3">
    <source>
        <dbReference type="Proteomes" id="UP000243459"/>
    </source>
</evidence>
<organism evidence="2 3">
    <name type="scientific">Asparagus officinalis</name>
    <name type="common">Garden asparagus</name>
    <dbReference type="NCBI Taxonomy" id="4686"/>
    <lineage>
        <taxon>Eukaryota</taxon>
        <taxon>Viridiplantae</taxon>
        <taxon>Streptophyta</taxon>
        <taxon>Embryophyta</taxon>
        <taxon>Tracheophyta</taxon>
        <taxon>Spermatophyta</taxon>
        <taxon>Magnoliopsida</taxon>
        <taxon>Liliopsida</taxon>
        <taxon>Asparagales</taxon>
        <taxon>Asparagaceae</taxon>
        <taxon>Asparagoideae</taxon>
        <taxon>Asparagus</taxon>
    </lineage>
</organism>
<gene>
    <name evidence="2" type="ORF">A4U43_C07F3280</name>
</gene>
<feature type="compositionally biased region" description="Basic and acidic residues" evidence="1">
    <location>
        <begin position="721"/>
        <end position="730"/>
    </location>
</feature>
<feature type="compositionally biased region" description="Basic and acidic residues" evidence="1">
    <location>
        <begin position="757"/>
        <end position="767"/>
    </location>
</feature>
<feature type="region of interest" description="Disordered" evidence="1">
    <location>
        <begin position="416"/>
        <end position="453"/>
    </location>
</feature>
<feature type="region of interest" description="Disordered" evidence="1">
    <location>
        <begin position="123"/>
        <end position="142"/>
    </location>
</feature>
<feature type="compositionally biased region" description="Polar residues" evidence="1">
    <location>
        <begin position="770"/>
        <end position="789"/>
    </location>
</feature>
<proteinExistence type="predicted"/>
<feature type="compositionally biased region" description="Basic residues" evidence="1">
    <location>
        <begin position="609"/>
        <end position="628"/>
    </location>
</feature>
<evidence type="ECO:0000313" key="2">
    <source>
        <dbReference type="EMBL" id="ONK62380.1"/>
    </source>
</evidence>
<sequence length="1306" mass="145746">MNSDLDKRFDAHDEQGDNEWNPVLQRARLRKTVPRCSDDLSELLTRENDNLAKLPPPTSQNVSQIDLDLELKLPCGPQPSFNWLFNDPDDKNTDEEMVDLSLSLVGNCITPELSSEGIQEKTAPRFDSEASTNPVHLSSKAVEGGSGDWTLVRSQEHHKVKDTHNKFESTCGNEVEKTCNRFVIDLNFLPVDCDDGCRTPTDSRKPFEENEILTRVEPELISPNHCVDTRDQDNLLGKSSSLSKDVAANSVLIAEFIKPEQKGLNFAKDVTGIDGLESEASQSNRPAIIDALSEHDFKAAAVMNGNASTSQKVIIDEVDVAFYGNESGSSQHLVGKEIIEQVSRNDEWGTSHHDYGELNNTEIEYQGREIRERRQEVELHGTKHENSILTSVSTIMLESIQKLEGCDEMRKSEVTMSDNVQPSSLNTSTTSRNWPSKATETKSGFSRNTIKATDKGTKECWDTSITSENKLLKATETKSGVSKLTIESAEEGNRKQCQGASMTSKNRPLKATETKSGFDRDSIQATENSSTKHRQVASITFKKRVDSPKESLSPGLDCSDSLSAEGEGFNPTKLVNRVESPNKPTSKQKTSGHKRPIAAMTDDDAAAKALKHAQKNAARRRRRSQRRAQLRESRPSNQRELRIREPKRDPELCVSTLEHKPRVYEPKATETKPSFSKDTVGSTEKGNTKELQGASISFKNWLLKSTEGKPGSSEDTIAAADKGKTEEGRRASITTTKNRPLKAIETKSGFSKVTPEATEKGTVEEVWRASVTSKSRPLEATETQSCSSRDTTEATEKGNTNSGLDEDIIKETEESDIKQQGWGNLETKSSFNKEPSEATKKHRNEDGRKMNSANRHEGPCKRSRIIRLNAVSNKSSSQEEEKQNHGHIIKLNTVSNSSCSSSIQTRGKIIKLNSVSDKSFRDGKLSQQPHKHAKISKRANQSGMQRSDYTWVRKDENMSGDTLPNNQELLLPESFQEHIDSMPSSQRKLLNTGEGQIVSSSSQMNDHIMRKVSPSGKHTVRNNPDFQMPQAHEGRVVFRVSPVLPQFSVDRQGTEREPTNTIQNDATNYCSFRSSPRYLHSTDSVMYVPMLDNAQEINEISNPVVLQYSMPFPTIERDVNKKRLHFDPQQNEEDNHDAQQTNAVAVAGERRRDVWNYPQTVHDESSNKPYYGVQSAPQRYVLYGPSLQQSLLEEGISDKNIRSQLGDASDGDPTFSGEISKETLGAEFYDNTRAFRGSVKKRLGPRVNTSNRGRGASSNRGRCGKGGRGRRGGRSGRFLGQKECCDPEFSDTKVKRRKYTPIYYDC</sequence>